<dbReference type="GO" id="GO:0005739">
    <property type="term" value="C:mitochondrion"/>
    <property type="evidence" value="ECO:0007669"/>
    <property type="project" value="TreeGrafter"/>
</dbReference>
<feature type="domain" description="YjeF N-terminal" evidence="10">
    <location>
        <begin position="39"/>
        <end position="277"/>
    </location>
</feature>
<dbReference type="GO" id="GO:0000166">
    <property type="term" value="F:nucleotide binding"/>
    <property type="evidence" value="ECO:0007669"/>
    <property type="project" value="UniProtKB-KW"/>
</dbReference>
<evidence type="ECO:0000256" key="8">
    <source>
        <dbReference type="ARBA" id="ARBA00023027"/>
    </source>
</evidence>
<dbReference type="PANTHER" id="PTHR13232:SF10">
    <property type="entry name" value="NAD(P)H-HYDRATE EPIMERASE"/>
    <property type="match status" value="1"/>
</dbReference>
<dbReference type="InterPro" id="IPR036652">
    <property type="entry name" value="YjeF_N_dom_sf"/>
</dbReference>
<dbReference type="SUPFAM" id="SSF64153">
    <property type="entry name" value="YjeF N-terminal domain-like"/>
    <property type="match status" value="1"/>
</dbReference>
<proteinExistence type="predicted"/>
<evidence type="ECO:0000256" key="6">
    <source>
        <dbReference type="ARBA" id="ARBA00022857"/>
    </source>
</evidence>
<dbReference type="AlphaFoldDB" id="A0A0P1BR64"/>
<evidence type="ECO:0000256" key="1">
    <source>
        <dbReference type="ARBA" id="ARBA00000013"/>
    </source>
</evidence>
<evidence type="ECO:0000313" key="12">
    <source>
        <dbReference type="Proteomes" id="UP000054845"/>
    </source>
</evidence>
<comment type="catalytic activity">
    <reaction evidence="1">
        <text>(6R)-NADHX = (6S)-NADHX</text>
        <dbReference type="Rhea" id="RHEA:32215"/>
        <dbReference type="ChEBI" id="CHEBI:64074"/>
        <dbReference type="ChEBI" id="CHEBI:64075"/>
        <dbReference type="EC" id="5.1.99.6"/>
    </reaction>
</comment>
<evidence type="ECO:0000256" key="4">
    <source>
        <dbReference type="ARBA" id="ARBA00022723"/>
    </source>
</evidence>
<protein>
    <recommendedName>
        <fullName evidence="3">NAD(P)H-hydrate epimerase</fullName>
        <ecNumber evidence="3">5.1.99.6</ecNumber>
    </recommendedName>
</protein>
<dbReference type="Proteomes" id="UP000054845">
    <property type="component" value="Unassembled WGS sequence"/>
</dbReference>
<name>A0A0P1BR64_9BASI</name>
<evidence type="ECO:0000259" key="10">
    <source>
        <dbReference type="PROSITE" id="PS51385"/>
    </source>
</evidence>
<keyword evidence="4" id="KW-0479">Metal-binding</keyword>
<dbReference type="EC" id="5.1.99.6" evidence="3"/>
<evidence type="ECO:0000256" key="2">
    <source>
        <dbReference type="ARBA" id="ARBA00000909"/>
    </source>
</evidence>
<dbReference type="NCBIfam" id="TIGR00197">
    <property type="entry name" value="yjeF_nterm"/>
    <property type="match status" value="1"/>
</dbReference>
<sequence length="357" mass="38155">MSIATTSAQVGGAPPTGLAPSPAALAAPRALRFISASEASEIDAALMSPDQHGYALEQLMELAGLACAQTVFRSYPPDTFPVILVAVGPGNQGGDGLVAARHLHHFGYNVLVWAPRLKGDHISRLERQLRNLDVFFAMADDSGFEDALDQADVVLDTIFGFSFKGPPREPFANVLKALIEESRMEFQMRRPCPPVVSVDIPSGWPVDEEGGEANAAPVFAESERGRQSERFIPEVLLSLTAPKSGIRSLVTGSKPVRHFIGGRFIPKALEHQYALALPAYPGDEQIVEVTGWEEMSLEQARHLAQQEMEALASAPSNSDEVVASTVVPAGTAAAHLSHQADAAQKLEAGAADEQHKV</sequence>
<dbReference type="InterPro" id="IPR032976">
    <property type="entry name" value="YJEFN_prot_NAXE-like"/>
</dbReference>
<dbReference type="EMBL" id="CCYA01000275">
    <property type="protein sequence ID" value="CEH18569.1"/>
    <property type="molecule type" value="Genomic_DNA"/>
</dbReference>
<dbReference type="PROSITE" id="PS51385">
    <property type="entry name" value="YJEF_N"/>
    <property type="match status" value="1"/>
</dbReference>
<dbReference type="OrthoDB" id="10064708at2759"/>
<reference evidence="11 12" key="1">
    <citation type="submission" date="2014-09" db="EMBL/GenBank/DDBJ databases">
        <authorList>
            <person name="Magalhaes I.L.F."/>
            <person name="Oliveira U."/>
            <person name="Santos F.R."/>
            <person name="Vidigal T.H.D.A."/>
            <person name="Brescovit A.D."/>
            <person name="Santos A.J."/>
        </authorList>
    </citation>
    <scope>NUCLEOTIDE SEQUENCE [LARGE SCALE GENOMIC DNA]</scope>
</reference>
<keyword evidence="5" id="KW-0547">Nucleotide-binding</keyword>
<evidence type="ECO:0000256" key="5">
    <source>
        <dbReference type="ARBA" id="ARBA00022741"/>
    </source>
</evidence>
<evidence type="ECO:0000313" key="11">
    <source>
        <dbReference type="EMBL" id="CEH18569.1"/>
    </source>
</evidence>
<evidence type="ECO:0000256" key="7">
    <source>
        <dbReference type="ARBA" id="ARBA00022958"/>
    </source>
</evidence>
<dbReference type="InterPro" id="IPR004443">
    <property type="entry name" value="YjeF_N_dom"/>
</dbReference>
<dbReference type="STRING" id="401625.A0A0P1BR64"/>
<dbReference type="PANTHER" id="PTHR13232">
    <property type="entry name" value="NAD(P)H-HYDRATE EPIMERASE"/>
    <property type="match status" value="1"/>
</dbReference>
<evidence type="ECO:0000256" key="9">
    <source>
        <dbReference type="ARBA" id="ARBA00023235"/>
    </source>
</evidence>
<dbReference type="GO" id="GO:0046872">
    <property type="term" value="F:metal ion binding"/>
    <property type="evidence" value="ECO:0007669"/>
    <property type="project" value="UniProtKB-KW"/>
</dbReference>
<dbReference type="Gene3D" id="3.40.50.10260">
    <property type="entry name" value="YjeF N-terminal domain"/>
    <property type="match status" value="1"/>
</dbReference>
<comment type="catalytic activity">
    <reaction evidence="2">
        <text>(6R)-NADPHX = (6S)-NADPHX</text>
        <dbReference type="Rhea" id="RHEA:32227"/>
        <dbReference type="ChEBI" id="CHEBI:64076"/>
        <dbReference type="ChEBI" id="CHEBI:64077"/>
        <dbReference type="EC" id="5.1.99.6"/>
    </reaction>
</comment>
<organism evidence="11 12">
    <name type="scientific">Ceraceosorus bombacis</name>
    <dbReference type="NCBI Taxonomy" id="401625"/>
    <lineage>
        <taxon>Eukaryota</taxon>
        <taxon>Fungi</taxon>
        <taxon>Dikarya</taxon>
        <taxon>Basidiomycota</taxon>
        <taxon>Ustilaginomycotina</taxon>
        <taxon>Exobasidiomycetes</taxon>
        <taxon>Ceraceosorales</taxon>
        <taxon>Ceraceosoraceae</taxon>
        <taxon>Ceraceosorus</taxon>
    </lineage>
</organism>
<accession>A0A0P1BR64</accession>
<evidence type="ECO:0000256" key="3">
    <source>
        <dbReference type="ARBA" id="ARBA00012228"/>
    </source>
</evidence>
<keyword evidence="9" id="KW-0413">Isomerase</keyword>
<keyword evidence="7" id="KW-0630">Potassium</keyword>
<dbReference type="GO" id="GO:0052856">
    <property type="term" value="F:NAD(P)HX epimerase activity"/>
    <property type="evidence" value="ECO:0007669"/>
    <property type="project" value="UniProtKB-EC"/>
</dbReference>
<dbReference type="Pfam" id="PF03853">
    <property type="entry name" value="YjeF_N"/>
    <property type="match status" value="1"/>
</dbReference>
<keyword evidence="8" id="KW-0520">NAD</keyword>
<keyword evidence="12" id="KW-1185">Reference proteome</keyword>
<keyword evidence="6" id="KW-0521">NADP</keyword>